<proteinExistence type="inferred from homology"/>
<dbReference type="KEGG" id="rbu:PG1C_03215"/>
<organism evidence="3 4">
    <name type="scientific">Rugosibacter aromaticivorans</name>
    <dbReference type="NCBI Taxonomy" id="1565605"/>
    <lineage>
        <taxon>Bacteria</taxon>
        <taxon>Pseudomonadati</taxon>
        <taxon>Pseudomonadota</taxon>
        <taxon>Betaproteobacteria</taxon>
        <taxon>Nitrosomonadales</taxon>
        <taxon>Sterolibacteriaceae</taxon>
        <taxon>Rugosibacter</taxon>
    </lineage>
</organism>
<dbReference type="Gene3D" id="3.40.30.10">
    <property type="entry name" value="Glutaredoxin"/>
    <property type="match status" value="1"/>
</dbReference>
<dbReference type="PANTHER" id="PTHR30041:SF8">
    <property type="entry name" value="PROTEIN YFFB"/>
    <property type="match status" value="1"/>
</dbReference>
<dbReference type="NCBIfam" id="NF008107">
    <property type="entry name" value="PRK10853.1"/>
    <property type="match status" value="1"/>
</dbReference>
<comment type="similarity">
    <text evidence="1 2">Belongs to the ArsC family.</text>
</comment>
<evidence type="ECO:0000313" key="4">
    <source>
        <dbReference type="Proteomes" id="UP000061603"/>
    </source>
</evidence>
<dbReference type="Pfam" id="PF03960">
    <property type="entry name" value="ArsC"/>
    <property type="match status" value="1"/>
</dbReference>
<dbReference type="InterPro" id="IPR036249">
    <property type="entry name" value="Thioredoxin-like_sf"/>
</dbReference>
<evidence type="ECO:0000256" key="1">
    <source>
        <dbReference type="ARBA" id="ARBA00007198"/>
    </source>
</evidence>
<evidence type="ECO:0000313" key="3">
    <source>
        <dbReference type="EMBL" id="AJP47741.1"/>
    </source>
</evidence>
<dbReference type="InterPro" id="IPR006660">
    <property type="entry name" value="Arsenate_reductase-like"/>
</dbReference>
<dbReference type="EMBL" id="CP010554">
    <property type="protein sequence ID" value="AJP47741.1"/>
    <property type="molecule type" value="Genomic_DNA"/>
</dbReference>
<dbReference type="HOGENOM" id="CLU_116644_2_1_4"/>
<keyword evidence="4" id="KW-1185">Reference proteome</keyword>
<dbReference type="CDD" id="cd03035">
    <property type="entry name" value="ArsC_Yffb"/>
    <property type="match status" value="1"/>
</dbReference>
<dbReference type="PANTHER" id="PTHR30041">
    <property type="entry name" value="ARSENATE REDUCTASE"/>
    <property type="match status" value="1"/>
</dbReference>
<dbReference type="NCBIfam" id="TIGR01617">
    <property type="entry name" value="arsC_related"/>
    <property type="match status" value="1"/>
</dbReference>
<dbReference type="STRING" id="1565605.PG1C_03215"/>
<accession>A0A0C5JK48</accession>
<dbReference type="SUPFAM" id="SSF52833">
    <property type="entry name" value="Thioredoxin-like"/>
    <property type="match status" value="1"/>
</dbReference>
<dbReference type="Proteomes" id="UP000061603">
    <property type="component" value="Chromosome"/>
</dbReference>
<dbReference type="AlphaFoldDB" id="A0A0C5JK48"/>
<reference evidence="3 4" key="1">
    <citation type="journal article" date="2015" name="Genome Announc.">
        <title>Complete Genome Sequence of a Novel Bacterium within the Family Rhodocyclaceae That Degrades Polycyclic Aromatic Hydrocarbons.</title>
        <authorList>
            <person name="Singleton D.R."/>
            <person name="Dickey A.N."/>
            <person name="Scholl E.H."/>
            <person name="Wright F.A."/>
            <person name="Aitken M.D."/>
        </authorList>
    </citation>
    <scope>NUCLEOTIDE SEQUENCE [LARGE SCALE GENOMIC DNA]</scope>
    <source>
        <strain evidence="4">PG1-Ca6</strain>
    </source>
</reference>
<dbReference type="RefSeq" id="WP_284431784.1">
    <property type="nucleotide sequence ID" value="NZ_CP010554.1"/>
</dbReference>
<sequence length="115" mass="13107">MVKIYGIKNCDTMKKAFAWCAANSISYEFHDYKKLGAPREKLVLWCRTLGWQTLINNKGTTWRKLTPEQQAITTQGQAVALMLENPSVIRRPLVENDAGQLLVGFDPTLFDSFVR</sequence>
<dbReference type="PROSITE" id="PS51353">
    <property type="entry name" value="ARSC"/>
    <property type="match status" value="1"/>
</dbReference>
<gene>
    <name evidence="3" type="ORF">PG1C_03215</name>
</gene>
<name>A0A0C5JK48_9PROT</name>
<protein>
    <submittedName>
        <fullName evidence="3">ArsC family transcriptional regulator</fullName>
    </submittedName>
</protein>
<dbReference type="InterPro" id="IPR006504">
    <property type="entry name" value="Tscrpt_reg_Spx/MgsR"/>
</dbReference>
<evidence type="ECO:0000256" key="2">
    <source>
        <dbReference type="PROSITE-ProRule" id="PRU01282"/>
    </source>
</evidence>
<dbReference type="PATRIC" id="fig|1565605.3.peg.675"/>